<sequence>MALEGFMQSRKGVQEPRTAQQGRPGIMTGTTRYSEPDPASKEFEISFRDEDNVTQTDRQNAERSVAALVARAKEAAEQDRAAEAGLVELTDPLNAPFRKLIEEDPHAVKALEKLRTCELLKLSDTTDTLQHDEPLATPDVSPRAESGFAPPYDFDWNFHIDHPPVKKTHDRFTGALQLEARSGLVDEGAPGRVIAHAGCGVWMVFENPGKKFPRAFLNPGSFAFHVKTVGVGSNATSEGGFELAVFEDGRFLTSASRRLWRSRISGFEEAQGRDGPLSITTPNVEFNLRPGHGYSVNAFIWVVTDRSTGVGAAAAVSRISARMPRMSVIS</sequence>
<dbReference type="EMBL" id="BAAAOQ010000019">
    <property type="protein sequence ID" value="GAA2201211.1"/>
    <property type="molecule type" value="Genomic_DNA"/>
</dbReference>
<evidence type="ECO:0000313" key="3">
    <source>
        <dbReference type="Proteomes" id="UP001501391"/>
    </source>
</evidence>
<comment type="caution">
    <text evidence="2">The sequence shown here is derived from an EMBL/GenBank/DDBJ whole genome shotgun (WGS) entry which is preliminary data.</text>
</comment>
<reference evidence="2 3" key="1">
    <citation type="journal article" date="2019" name="Int. J. Syst. Evol. Microbiol.">
        <title>The Global Catalogue of Microorganisms (GCM) 10K type strain sequencing project: providing services to taxonomists for standard genome sequencing and annotation.</title>
        <authorList>
            <consortium name="The Broad Institute Genomics Platform"/>
            <consortium name="The Broad Institute Genome Sequencing Center for Infectious Disease"/>
            <person name="Wu L."/>
            <person name="Ma J."/>
        </authorList>
    </citation>
    <scope>NUCLEOTIDE SEQUENCE [LARGE SCALE GENOMIC DNA]</scope>
    <source>
        <strain evidence="2 3">JCM 14924</strain>
    </source>
</reference>
<keyword evidence="3" id="KW-1185">Reference proteome</keyword>
<protein>
    <submittedName>
        <fullName evidence="2">Uncharacterized protein</fullName>
    </submittedName>
</protein>
<evidence type="ECO:0000256" key="1">
    <source>
        <dbReference type="SAM" id="MobiDB-lite"/>
    </source>
</evidence>
<gene>
    <name evidence="2" type="ORF">GCM10009787_55200</name>
</gene>
<evidence type="ECO:0000313" key="2">
    <source>
        <dbReference type="EMBL" id="GAA2201211.1"/>
    </source>
</evidence>
<proteinExistence type="predicted"/>
<organism evidence="2 3">
    <name type="scientific">Streptomyces bangladeshensis</name>
    <dbReference type="NCBI Taxonomy" id="295352"/>
    <lineage>
        <taxon>Bacteria</taxon>
        <taxon>Bacillati</taxon>
        <taxon>Actinomycetota</taxon>
        <taxon>Actinomycetes</taxon>
        <taxon>Kitasatosporales</taxon>
        <taxon>Streptomycetaceae</taxon>
        <taxon>Streptomyces</taxon>
    </lineage>
</organism>
<name>A0ABN3BWE6_9ACTN</name>
<dbReference type="Proteomes" id="UP001501391">
    <property type="component" value="Unassembled WGS sequence"/>
</dbReference>
<accession>A0ABN3BWE6</accession>
<feature type="region of interest" description="Disordered" evidence="1">
    <location>
        <begin position="1"/>
        <end position="39"/>
    </location>
</feature>